<proteinExistence type="predicted"/>
<feature type="coiled-coil region" evidence="1">
    <location>
        <begin position="384"/>
        <end position="413"/>
    </location>
</feature>
<evidence type="ECO:0000256" key="1">
    <source>
        <dbReference type="SAM" id="Coils"/>
    </source>
</evidence>
<name>A0A4Y6PLV7_PERCE</name>
<keyword evidence="3" id="KW-1185">Reference proteome</keyword>
<dbReference type="AlphaFoldDB" id="A0A4Y6PLV7"/>
<dbReference type="RefSeq" id="WP_141195795.1">
    <property type="nucleotide sequence ID" value="NZ_CP041186.1"/>
</dbReference>
<accession>A0A5B8XZB9</accession>
<reference evidence="2 3" key="1">
    <citation type="submission" date="2019-06" db="EMBL/GenBank/DDBJ databases">
        <title>Persicimonas caeni gen. nov., sp. nov., a predatory bacterium isolated from solar saltern.</title>
        <authorList>
            <person name="Wang S."/>
        </authorList>
    </citation>
    <scope>NUCLEOTIDE SEQUENCE [LARGE SCALE GENOMIC DNA]</scope>
    <source>
        <strain evidence="2 3">YN101</strain>
    </source>
</reference>
<dbReference type="Proteomes" id="UP000315995">
    <property type="component" value="Chromosome"/>
</dbReference>
<dbReference type="EMBL" id="CP041186">
    <property type="protein sequence ID" value="QDG49296.1"/>
    <property type="molecule type" value="Genomic_DNA"/>
</dbReference>
<sequence>MRDKATAALKDVENGLRRNRREFRDLNKEADEWNVQAVKSKGATKGLGGSFGSLGGAVTKFAGPLAAATGGLVLFQQGLQKTIELNEKLADYQAVQGDLRQSIENTGLGAQVAEGHFESMRGEIRDVSEDVGASVTELSAAMRELTTRTDTVEDSSKNLNRILALSHQSGKDYTEVAKALGQAITGDLGPLKEMGILSDAQIQNFKGMADRGEGVARALDVLDQKTRGFAKGLPESAKAAGRLDASLERLEVAFSDLVGVDEIVGGMATAVEGAAGWVEEFVEAWEKAPERIRDVGKEIDKLPKKEGEEGAGEIDTDSYEFRRDLQKKLIKGAKWQADQRRRLIKESNLGWAREEAALERVNQLEQDRIAEIRERYQVERVGTTANLDAKIKLAELERDILEAKSEQERFDLKTQKLLQEIYYQRQKDLNAAAAEAEREKLRTFYSLKVNNLLRKRGDEWDRIAESREKATETDQGLSEEEMERRKADIRFEAQQRLQERLADLRAERRKENRQKAIEAMRARYDAEIDEIKRTHDEWLEGHRERTRETLDAVAARRETLTSSFEIGGFTQAGADLIGQYNDRLAEQVSLVGDLSSEVGTMAGAIDEAFNKQWDFGKAVDATTAGIDALATAGGAAAGILGDSVKEQAAIRAAFEAASAAAAAAAAYFFPANPGFWASAAQHGVAAGMFGIIAGTAPNVKTGSGASGGSAGGGSTSPSIRAGIDQRAAFESMKRANLEALREARREARVVNNYNFQGATLLDGNVATQRRVDAAMQRRRRLQLGGGRA</sequence>
<evidence type="ECO:0000313" key="2">
    <source>
        <dbReference type="EMBL" id="QDG49296.1"/>
    </source>
</evidence>
<feature type="coiled-coil region" evidence="1">
    <location>
        <begin position="494"/>
        <end position="537"/>
    </location>
</feature>
<gene>
    <name evidence="2" type="ORF">FIV42_00665</name>
</gene>
<keyword evidence="1" id="KW-0175">Coiled coil</keyword>
<protein>
    <submittedName>
        <fullName evidence="2">Uncharacterized protein</fullName>
    </submittedName>
</protein>
<organism evidence="2 3">
    <name type="scientific">Persicimonas caeni</name>
    <dbReference type="NCBI Taxonomy" id="2292766"/>
    <lineage>
        <taxon>Bacteria</taxon>
        <taxon>Deltaproteobacteria</taxon>
        <taxon>Bradymonadales</taxon>
        <taxon>Bradymonadaceae</taxon>
        <taxon>Persicimonas</taxon>
    </lineage>
</organism>
<accession>A0A4Y6PLV7</accession>
<feature type="coiled-coil region" evidence="1">
    <location>
        <begin position="9"/>
        <end position="36"/>
    </location>
</feature>
<evidence type="ECO:0000313" key="3">
    <source>
        <dbReference type="Proteomes" id="UP000315995"/>
    </source>
</evidence>